<proteinExistence type="inferred from homology"/>
<dbReference type="OrthoDB" id="47007at2759"/>
<gene>
    <name evidence="4" type="ORF">PDIGIT_LOCUS7749</name>
</gene>
<keyword evidence="3" id="KW-0560">Oxidoreductase</keyword>
<dbReference type="Pfam" id="PF13561">
    <property type="entry name" value="adh_short_C2"/>
    <property type="match status" value="1"/>
</dbReference>
<dbReference type="PANTHER" id="PTHR48107:SF7">
    <property type="entry name" value="RE15974P"/>
    <property type="match status" value="1"/>
</dbReference>
<dbReference type="FunFam" id="3.40.50.720:FF:000084">
    <property type="entry name" value="Short-chain dehydrogenase reductase"/>
    <property type="match status" value="1"/>
</dbReference>
<keyword evidence="5" id="KW-1185">Reference proteome</keyword>
<reference evidence="4" key="1">
    <citation type="submission" date="2023-01" db="EMBL/GenBank/DDBJ databases">
        <authorList>
            <person name="Van Ghelder C."/>
            <person name="Rancurel C."/>
        </authorList>
    </citation>
    <scope>NUCLEOTIDE SEQUENCE</scope>
    <source>
        <strain evidence="4">CNCM I-4278</strain>
    </source>
</reference>
<dbReference type="AlphaFoldDB" id="A0A9W4XJX4"/>
<evidence type="ECO:0000256" key="2">
    <source>
        <dbReference type="ARBA" id="ARBA00022857"/>
    </source>
</evidence>
<evidence type="ECO:0000313" key="5">
    <source>
        <dbReference type="Proteomes" id="UP001152607"/>
    </source>
</evidence>
<dbReference type="SUPFAM" id="SSF51735">
    <property type="entry name" value="NAD(P)-binding Rossmann-fold domains"/>
    <property type="match status" value="1"/>
</dbReference>
<accession>A0A9W4XJX4</accession>
<dbReference type="InterPro" id="IPR002347">
    <property type="entry name" value="SDR_fam"/>
</dbReference>
<evidence type="ECO:0008006" key="6">
    <source>
        <dbReference type="Google" id="ProtNLM"/>
    </source>
</evidence>
<organism evidence="4 5">
    <name type="scientific">Periconia digitata</name>
    <dbReference type="NCBI Taxonomy" id="1303443"/>
    <lineage>
        <taxon>Eukaryota</taxon>
        <taxon>Fungi</taxon>
        <taxon>Dikarya</taxon>
        <taxon>Ascomycota</taxon>
        <taxon>Pezizomycotina</taxon>
        <taxon>Dothideomycetes</taxon>
        <taxon>Pleosporomycetidae</taxon>
        <taxon>Pleosporales</taxon>
        <taxon>Massarineae</taxon>
        <taxon>Periconiaceae</taxon>
        <taxon>Periconia</taxon>
    </lineage>
</organism>
<dbReference type="InterPro" id="IPR036291">
    <property type="entry name" value="NAD(P)-bd_dom_sf"/>
</dbReference>
<dbReference type="EMBL" id="CAOQHR010000005">
    <property type="protein sequence ID" value="CAI6334684.1"/>
    <property type="molecule type" value="Genomic_DNA"/>
</dbReference>
<evidence type="ECO:0000256" key="1">
    <source>
        <dbReference type="ARBA" id="ARBA00006484"/>
    </source>
</evidence>
<comment type="similarity">
    <text evidence="1">Belongs to the short-chain dehydrogenases/reductases (SDR) family.</text>
</comment>
<name>A0A9W4XJX4_9PLEO</name>
<dbReference type="PRINTS" id="PR00081">
    <property type="entry name" value="GDHRDH"/>
</dbReference>
<dbReference type="Gene3D" id="3.40.50.720">
    <property type="entry name" value="NAD(P)-binding Rossmann-like Domain"/>
    <property type="match status" value="1"/>
</dbReference>
<comment type="caution">
    <text evidence="4">The sequence shown here is derived from an EMBL/GenBank/DDBJ whole genome shotgun (WGS) entry which is preliminary data.</text>
</comment>
<keyword evidence="2" id="KW-0521">NADP</keyword>
<dbReference type="GO" id="GO:0016614">
    <property type="term" value="F:oxidoreductase activity, acting on CH-OH group of donors"/>
    <property type="evidence" value="ECO:0007669"/>
    <property type="project" value="UniProtKB-ARBA"/>
</dbReference>
<evidence type="ECO:0000313" key="4">
    <source>
        <dbReference type="EMBL" id="CAI6334684.1"/>
    </source>
</evidence>
<protein>
    <recommendedName>
        <fullName evidence="6">NAD(P)-binding protein</fullName>
    </recommendedName>
</protein>
<dbReference type="Proteomes" id="UP001152607">
    <property type="component" value="Unassembled WGS sequence"/>
</dbReference>
<dbReference type="PANTHER" id="PTHR48107">
    <property type="entry name" value="NADPH-DEPENDENT ALDEHYDE REDUCTASE-LIKE PROTEIN, CHLOROPLASTIC-RELATED"/>
    <property type="match status" value="1"/>
</dbReference>
<sequence length="254" mass="26824">MSNPQPLLNKTALITGGSRGIGAAVSLHLASLGAKIVVNYSSNSRAADALVSQIGADKAVAIQADAGNLQDVERLVQETISWEHGNGKIDILIPNAAIGLLTCTLDKTSEEDYDRSMTLNVKGPYFLCQKATPHMPAGSSIILVSTSLTGSTQVTPNYLLYLTTKGAVEQMTRVLAKDLGRKGITVNAIGPGPTATDMFFEGKSEELVKTIASWNPFGRLGTPEEIARAMAWLAGPESTWVNGQIIKVNGGMVV</sequence>
<evidence type="ECO:0000256" key="3">
    <source>
        <dbReference type="ARBA" id="ARBA00023002"/>
    </source>
</evidence>